<organism evidence="2 3">
    <name type="scientific">Gloeobacter kilaueensis (strain ATCC BAA-2537 / CCAP 1431/1 / ULC 316 / JS1)</name>
    <dbReference type="NCBI Taxonomy" id="1183438"/>
    <lineage>
        <taxon>Bacteria</taxon>
        <taxon>Bacillati</taxon>
        <taxon>Cyanobacteriota</taxon>
        <taxon>Cyanophyceae</taxon>
        <taxon>Gloeobacterales</taxon>
        <taxon>Gloeobacteraceae</taxon>
        <taxon>Gloeobacter</taxon>
    </lineage>
</organism>
<dbReference type="KEGG" id="glj:GKIL_3185"/>
<reference evidence="2 3" key="1">
    <citation type="journal article" date="2013" name="PLoS ONE">
        <title>Cultivation and Complete Genome Sequencing of Gloeobacter kilaueensis sp. nov., from a Lava Cave in Kilauea Caldera, Hawai'i.</title>
        <authorList>
            <person name="Saw J.H."/>
            <person name="Schatz M."/>
            <person name="Brown M.V."/>
            <person name="Kunkel D.D."/>
            <person name="Foster J.S."/>
            <person name="Shick H."/>
            <person name="Christensen S."/>
            <person name="Hou S."/>
            <person name="Wan X."/>
            <person name="Donachie S.P."/>
        </authorList>
    </citation>
    <scope>NUCLEOTIDE SEQUENCE [LARGE SCALE GENOMIC DNA]</scope>
    <source>
        <strain evidence="3">JS</strain>
    </source>
</reference>
<evidence type="ECO:0000313" key="2">
    <source>
        <dbReference type="EMBL" id="AGY59431.1"/>
    </source>
</evidence>
<dbReference type="HOGENOM" id="CLU_1737958_0_0_3"/>
<accession>U5QKJ2</accession>
<name>U5QKJ2_GLOK1</name>
<gene>
    <name evidence="2" type="ORF">GKIL_3185</name>
</gene>
<dbReference type="RefSeq" id="WP_023174703.1">
    <property type="nucleotide sequence ID" value="NC_022600.1"/>
</dbReference>
<keyword evidence="3" id="KW-1185">Reference proteome</keyword>
<evidence type="ECO:0000259" key="1">
    <source>
        <dbReference type="Pfam" id="PF16747"/>
    </source>
</evidence>
<dbReference type="Proteomes" id="UP000017396">
    <property type="component" value="Chromosome"/>
</dbReference>
<evidence type="ECO:0000313" key="3">
    <source>
        <dbReference type="Proteomes" id="UP000017396"/>
    </source>
</evidence>
<proteinExistence type="predicted"/>
<dbReference type="Pfam" id="PF16747">
    <property type="entry name" value="Adhesin_E"/>
    <property type="match status" value="1"/>
</dbReference>
<sequence length="150" mass="16769">MTRAPTKATIILAVLLPSLFVSIGSARAEKWVDIAVSSEANTHAINIDSITFLNDLVKFWKRIILKKPEHLPDGTTYDRTLTLNYVDCTERKAGFTRLILYKKEKAVGNDVYPLDLKQPAPESITARVIDEVCEVAHFRKAVLSGDMDLP</sequence>
<dbReference type="EMBL" id="CP003587">
    <property type="protein sequence ID" value="AGY59431.1"/>
    <property type="molecule type" value="Genomic_DNA"/>
</dbReference>
<protein>
    <submittedName>
        <fullName evidence="2">Carbonic anhydrase</fullName>
    </submittedName>
</protein>
<dbReference type="AlphaFoldDB" id="U5QKJ2"/>
<dbReference type="STRING" id="1183438.GKIL_3185"/>
<feature type="domain" description="Surface-adhesin protein E-like" evidence="1">
    <location>
        <begin position="31"/>
        <end position="133"/>
    </location>
</feature>
<dbReference type="InterPro" id="IPR031939">
    <property type="entry name" value="Adhesin_E-like"/>
</dbReference>